<dbReference type="AlphaFoldDB" id="A0A2T3HR50"/>
<feature type="transmembrane region" description="Helical" evidence="2">
    <location>
        <begin position="6"/>
        <end position="24"/>
    </location>
</feature>
<reference evidence="3 4" key="1">
    <citation type="submission" date="2018-03" db="EMBL/GenBank/DDBJ databases">
        <authorList>
            <person name="Keele B.F."/>
        </authorList>
    </citation>
    <scope>NUCLEOTIDE SEQUENCE [LARGE SCALE GENOMIC DNA]</scope>
    <source>
        <strain evidence="3 4">YL28-9</strain>
    </source>
</reference>
<evidence type="ECO:0000256" key="2">
    <source>
        <dbReference type="SAM" id="Phobius"/>
    </source>
</evidence>
<dbReference type="RefSeq" id="WP_107213101.1">
    <property type="nucleotide sequence ID" value="NZ_KZ686268.1"/>
</dbReference>
<evidence type="ECO:0000313" key="4">
    <source>
        <dbReference type="Proteomes" id="UP000240912"/>
    </source>
</evidence>
<protein>
    <recommendedName>
        <fullName evidence="5">Tetratricopeptide repeat protein</fullName>
    </recommendedName>
</protein>
<feature type="repeat" description="TPR" evidence="1">
    <location>
        <begin position="237"/>
        <end position="270"/>
    </location>
</feature>
<sequence length="287" mass="31156">MVNNLKLKQGGVIAAVLLLMVFLFTRDIKGLVKPTEENGKTAAMEQPSAASPELKIENASALAKSEISADMASQVNALEAAFQKAEGSEKVQSAAALAGKWDDLEKAAPSALYLEFVAKAEPSLTNWNKSGNRFLKAYDLSQDSIMQPALLQKANLSFKNALAIDSTNLEAKMGMGITIVNGMGMPMQGIAMLLDVIKKDPSNIRANMNLGLFSLKSGQFEKAIPRFNKVIEQKASADAYFYLGTAYENLNRNKEAIEAYLQSKKIAGNPTLTQFLDKKVAELENKN</sequence>
<dbReference type="SUPFAM" id="SSF48452">
    <property type="entry name" value="TPR-like"/>
    <property type="match status" value="1"/>
</dbReference>
<keyword evidence="2" id="KW-0812">Transmembrane</keyword>
<name>A0A2T3HR50_9SPHI</name>
<gene>
    <name evidence="3" type="ORF">C7T94_01870</name>
</gene>
<dbReference type="SMART" id="SM00028">
    <property type="entry name" value="TPR"/>
    <property type="match status" value="2"/>
</dbReference>
<dbReference type="Proteomes" id="UP000240912">
    <property type="component" value="Unassembled WGS sequence"/>
</dbReference>
<evidence type="ECO:0000313" key="3">
    <source>
        <dbReference type="EMBL" id="PST84896.1"/>
    </source>
</evidence>
<dbReference type="Pfam" id="PF13432">
    <property type="entry name" value="TPR_16"/>
    <property type="match status" value="1"/>
</dbReference>
<dbReference type="PROSITE" id="PS50005">
    <property type="entry name" value="TPR"/>
    <property type="match status" value="1"/>
</dbReference>
<evidence type="ECO:0000256" key="1">
    <source>
        <dbReference type="PROSITE-ProRule" id="PRU00339"/>
    </source>
</evidence>
<accession>A0A2T3HR50</accession>
<dbReference type="InterPro" id="IPR019734">
    <property type="entry name" value="TPR_rpt"/>
</dbReference>
<dbReference type="InterPro" id="IPR011990">
    <property type="entry name" value="TPR-like_helical_dom_sf"/>
</dbReference>
<dbReference type="Gene3D" id="1.25.40.10">
    <property type="entry name" value="Tetratricopeptide repeat domain"/>
    <property type="match status" value="1"/>
</dbReference>
<dbReference type="EMBL" id="PYLS01000001">
    <property type="protein sequence ID" value="PST84896.1"/>
    <property type="molecule type" value="Genomic_DNA"/>
</dbReference>
<comment type="caution">
    <text evidence="3">The sequence shown here is derived from an EMBL/GenBank/DDBJ whole genome shotgun (WGS) entry which is preliminary data.</text>
</comment>
<organism evidence="3 4">
    <name type="scientific">Pedobacter yulinensis</name>
    <dbReference type="NCBI Taxonomy" id="2126353"/>
    <lineage>
        <taxon>Bacteria</taxon>
        <taxon>Pseudomonadati</taxon>
        <taxon>Bacteroidota</taxon>
        <taxon>Sphingobacteriia</taxon>
        <taxon>Sphingobacteriales</taxon>
        <taxon>Sphingobacteriaceae</taxon>
        <taxon>Pedobacter</taxon>
    </lineage>
</organism>
<keyword evidence="4" id="KW-1185">Reference proteome</keyword>
<dbReference type="OrthoDB" id="1490552at2"/>
<keyword evidence="2" id="KW-0472">Membrane</keyword>
<keyword evidence="2" id="KW-1133">Transmembrane helix</keyword>
<proteinExistence type="predicted"/>
<evidence type="ECO:0008006" key="5">
    <source>
        <dbReference type="Google" id="ProtNLM"/>
    </source>
</evidence>
<keyword evidence="1" id="KW-0802">TPR repeat</keyword>